<protein>
    <recommendedName>
        <fullName evidence="1">SnoaL-like domain-containing protein</fullName>
    </recommendedName>
</protein>
<gene>
    <name evidence="2" type="ORF">HYN49_09555</name>
</gene>
<sequence length="132" mass="15430">MNENEKTVVAFLRMMSERRSEDAFETFYHRDAEQVEYPNLVTKNVAIRTLGDLKAGSERGRKIMSKEDYEIKKLYSFDDTVILEAVWKGTLSIALGKLGPGDQMTAYFAQFFEFKEGKIFRQRNYDCFEPLE</sequence>
<dbReference type="Pfam" id="PF12680">
    <property type="entry name" value="SnoaL_2"/>
    <property type="match status" value="1"/>
</dbReference>
<dbReference type="Gene3D" id="3.10.450.50">
    <property type="match status" value="1"/>
</dbReference>
<accession>A0A2S1SIE7</accession>
<keyword evidence="3" id="KW-1185">Reference proteome</keyword>
<dbReference type="AlphaFoldDB" id="A0A2S1SIE7"/>
<dbReference type="EMBL" id="CP029187">
    <property type="protein sequence ID" value="AWI26122.1"/>
    <property type="molecule type" value="Genomic_DNA"/>
</dbReference>
<dbReference type="InterPro" id="IPR037401">
    <property type="entry name" value="SnoaL-like"/>
</dbReference>
<name>A0A2S1SIE7_9FLAO</name>
<dbReference type="Proteomes" id="UP000244937">
    <property type="component" value="Chromosome"/>
</dbReference>
<dbReference type="RefSeq" id="WP_108903900.1">
    <property type="nucleotide sequence ID" value="NZ_CP029187.1"/>
</dbReference>
<dbReference type="InterPro" id="IPR032710">
    <property type="entry name" value="NTF2-like_dom_sf"/>
</dbReference>
<evidence type="ECO:0000313" key="2">
    <source>
        <dbReference type="EMBL" id="AWI26122.1"/>
    </source>
</evidence>
<organism evidence="2 3">
    <name type="scientific">Flavobacterium pallidum</name>
    <dbReference type="NCBI Taxonomy" id="2172098"/>
    <lineage>
        <taxon>Bacteria</taxon>
        <taxon>Pseudomonadati</taxon>
        <taxon>Bacteroidota</taxon>
        <taxon>Flavobacteriia</taxon>
        <taxon>Flavobacteriales</taxon>
        <taxon>Flavobacteriaceae</taxon>
        <taxon>Flavobacterium</taxon>
    </lineage>
</organism>
<dbReference type="KEGG" id="fpal:HYN49_09555"/>
<evidence type="ECO:0000313" key="3">
    <source>
        <dbReference type="Proteomes" id="UP000244937"/>
    </source>
</evidence>
<proteinExistence type="predicted"/>
<feature type="domain" description="SnoaL-like" evidence="1">
    <location>
        <begin position="9"/>
        <end position="121"/>
    </location>
</feature>
<reference evidence="2 3" key="1">
    <citation type="submission" date="2018-05" db="EMBL/GenBank/DDBJ databases">
        <title>Genome sequencing of Flavobacterium sp. HYN0049.</title>
        <authorList>
            <person name="Yi H."/>
            <person name="Baek C."/>
        </authorList>
    </citation>
    <scope>NUCLEOTIDE SEQUENCE [LARGE SCALE GENOMIC DNA]</scope>
    <source>
        <strain evidence="2 3">HYN0049</strain>
    </source>
</reference>
<dbReference type="OrthoDB" id="3475938at2"/>
<evidence type="ECO:0000259" key="1">
    <source>
        <dbReference type="Pfam" id="PF12680"/>
    </source>
</evidence>
<dbReference type="SUPFAM" id="SSF54427">
    <property type="entry name" value="NTF2-like"/>
    <property type="match status" value="1"/>
</dbReference>